<evidence type="ECO:0000313" key="1">
    <source>
        <dbReference type="EMBL" id="POG83180.1"/>
    </source>
</evidence>
<organism evidence="1 2">
    <name type="scientific">Rhizophagus irregularis (strain DAOM 181602 / DAOM 197198 / MUCL 43194)</name>
    <name type="common">Arbuscular mycorrhizal fungus</name>
    <name type="synonym">Glomus intraradices</name>
    <dbReference type="NCBI Taxonomy" id="747089"/>
    <lineage>
        <taxon>Eukaryota</taxon>
        <taxon>Fungi</taxon>
        <taxon>Fungi incertae sedis</taxon>
        <taxon>Mucoromycota</taxon>
        <taxon>Glomeromycotina</taxon>
        <taxon>Glomeromycetes</taxon>
        <taxon>Glomerales</taxon>
        <taxon>Glomeraceae</taxon>
        <taxon>Rhizophagus</taxon>
    </lineage>
</organism>
<reference evidence="1 2" key="1">
    <citation type="journal article" date="2013" name="Proc. Natl. Acad. Sci. U.S.A.">
        <title>Genome of an arbuscular mycorrhizal fungus provides insight into the oldest plant symbiosis.</title>
        <authorList>
            <person name="Tisserant E."/>
            <person name="Malbreil M."/>
            <person name="Kuo A."/>
            <person name="Kohler A."/>
            <person name="Symeonidi A."/>
            <person name="Balestrini R."/>
            <person name="Charron P."/>
            <person name="Duensing N."/>
            <person name="Frei Dit Frey N."/>
            <person name="Gianinazzi-Pearson V."/>
            <person name="Gilbert L.B."/>
            <person name="Handa Y."/>
            <person name="Herr J.R."/>
            <person name="Hijri M."/>
            <person name="Koul R."/>
            <person name="Kawaguchi M."/>
            <person name="Krajinski F."/>
            <person name="Lammers P.J."/>
            <person name="Masclaux F.G."/>
            <person name="Murat C."/>
            <person name="Morin E."/>
            <person name="Ndikumana S."/>
            <person name="Pagni M."/>
            <person name="Petitpierre D."/>
            <person name="Requena N."/>
            <person name="Rosikiewicz P."/>
            <person name="Riley R."/>
            <person name="Saito K."/>
            <person name="San Clemente H."/>
            <person name="Shapiro H."/>
            <person name="van Tuinen D."/>
            <person name="Becard G."/>
            <person name="Bonfante P."/>
            <person name="Paszkowski U."/>
            <person name="Shachar-Hill Y.Y."/>
            <person name="Tuskan G.A."/>
            <person name="Young P.W."/>
            <person name="Sanders I.R."/>
            <person name="Henrissat B."/>
            <person name="Rensing S.A."/>
            <person name="Grigoriev I.V."/>
            <person name="Corradi N."/>
            <person name="Roux C."/>
            <person name="Martin F."/>
        </authorList>
    </citation>
    <scope>NUCLEOTIDE SEQUENCE [LARGE SCALE GENOMIC DNA]</scope>
    <source>
        <strain evidence="1 2">DAOM 197198</strain>
    </source>
</reference>
<name>A0A2P4QZU8_RHIID</name>
<evidence type="ECO:0000313" key="2">
    <source>
        <dbReference type="Proteomes" id="UP000018888"/>
    </source>
</evidence>
<gene>
    <name evidence="1" type="ORF">GLOIN_2v1490048</name>
</gene>
<dbReference type="EMBL" id="AUPC02000001">
    <property type="protein sequence ID" value="POG83180.1"/>
    <property type="molecule type" value="Genomic_DNA"/>
</dbReference>
<protein>
    <submittedName>
        <fullName evidence="1">Uncharacterized protein</fullName>
    </submittedName>
</protein>
<accession>A0A2P4QZU8</accession>
<sequence length="68" mass="7918">MSKEIQGSKNWLPKNEIIQLNSACLDSSKRKQTEIFKKRISCNQILKHNLSKEKRSKKCNKCLNVLSK</sequence>
<dbReference type="Proteomes" id="UP000018888">
    <property type="component" value="Unassembled WGS sequence"/>
</dbReference>
<dbReference type="AlphaFoldDB" id="A0A2P4QZU8"/>
<proteinExistence type="predicted"/>
<keyword evidence="2" id="KW-1185">Reference proteome</keyword>
<reference evidence="1 2" key="2">
    <citation type="journal article" date="2018" name="New Phytol.">
        <title>High intraspecific genome diversity in the model arbuscular mycorrhizal symbiont Rhizophagus irregularis.</title>
        <authorList>
            <person name="Chen E.C.H."/>
            <person name="Morin E."/>
            <person name="Beaudet D."/>
            <person name="Noel J."/>
            <person name="Yildirir G."/>
            <person name="Ndikumana S."/>
            <person name="Charron P."/>
            <person name="St-Onge C."/>
            <person name="Giorgi J."/>
            <person name="Kruger M."/>
            <person name="Marton T."/>
            <person name="Ropars J."/>
            <person name="Grigoriev I.V."/>
            <person name="Hainaut M."/>
            <person name="Henrissat B."/>
            <person name="Roux C."/>
            <person name="Martin F."/>
            <person name="Corradi N."/>
        </authorList>
    </citation>
    <scope>NUCLEOTIDE SEQUENCE [LARGE SCALE GENOMIC DNA]</scope>
    <source>
        <strain evidence="1 2">DAOM 197198</strain>
    </source>
</reference>
<comment type="caution">
    <text evidence="1">The sequence shown here is derived from an EMBL/GenBank/DDBJ whole genome shotgun (WGS) entry which is preliminary data.</text>
</comment>